<dbReference type="SUPFAM" id="SSF53098">
    <property type="entry name" value="Ribonuclease H-like"/>
    <property type="match status" value="1"/>
</dbReference>
<dbReference type="InterPro" id="IPR012337">
    <property type="entry name" value="RNaseH-like_sf"/>
</dbReference>
<dbReference type="AlphaFoldDB" id="A0A821PZD6"/>
<dbReference type="PANTHER" id="PTHR37162">
    <property type="entry name" value="HAT FAMILY DIMERISATION DOMAINCONTAINING PROTEIN-RELATED"/>
    <property type="match status" value="1"/>
</dbReference>
<dbReference type="EMBL" id="CAJOBR010005359">
    <property type="protein sequence ID" value="CAF4815285.1"/>
    <property type="molecule type" value="Genomic_DNA"/>
</dbReference>
<accession>A0A821PZD6</accession>
<dbReference type="GO" id="GO:0046983">
    <property type="term" value="F:protein dimerization activity"/>
    <property type="evidence" value="ECO:0007669"/>
    <property type="project" value="InterPro"/>
</dbReference>
<reference evidence="2" key="1">
    <citation type="submission" date="2021-02" db="EMBL/GenBank/DDBJ databases">
        <authorList>
            <person name="Nowell W R."/>
        </authorList>
    </citation>
    <scope>NUCLEOTIDE SEQUENCE</scope>
</reference>
<evidence type="ECO:0000259" key="1">
    <source>
        <dbReference type="Pfam" id="PF05699"/>
    </source>
</evidence>
<comment type="caution">
    <text evidence="2">The sequence shown here is derived from an EMBL/GenBank/DDBJ whole genome shotgun (WGS) entry which is preliminary data.</text>
</comment>
<protein>
    <recommendedName>
        <fullName evidence="1">HAT C-terminal dimerisation domain-containing protein</fullName>
    </recommendedName>
</protein>
<dbReference type="Pfam" id="PF05699">
    <property type="entry name" value="Dimer_Tnp_hAT"/>
    <property type="match status" value="1"/>
</dbReference>
<evidence type="ECO:0000313" key="2">
    <source>
        <dbReference type="EMBL" id="CAF4815285.1"/>
    </source>
</evidence>
<dbReference type="InterPro" id="IPR008906">
    <property type="entry name" value="HATC_C_dom"/>
</dbReference>
<gene>
    <name evidence="2" type="ORF">QYT958_LOCUS24725</name>
</gene>
<proteinExistence type="predicted"/>
<feature type="domain" description="HAT C-terminal dimerisation" evidence="1">
    <location>
        <begin position="349"/>
        <end position="401"/>
    </location>
</feature>
<evidence type="ECO:0000313" key="3">
    <source>
        <dbReference type="Proteomes" id="UP000663848"/>
    </source>
</evidence>
<organism evidence="2 3">
    <name type="scientific">Rotaria socialis</name>
    <dbReference type="NCBI Taxonomy" id="392032"/>
    <lineage>
        <taxon>Eukaryota</taxon>
        <taxon>Metazoa</taxon>
        <taxon>Spiralia</taxon>
        <taxon>Gnathifera</taxon>
        <taxon>Rotifera</taxon>
        <taxon>Eurotatoria</taxon>
        <taxon>Bdelloidea</taxon>
        <taxon>Philodinida</taxon>
        <taxon>Philodinidae</taxon>
        <taxon>Rotaria</taxon>
    </lineage>
</organism>
<dbReference type="Proteomes" id="UP000663848">
    <property type="component" value="Unassembled WGS sequence"/>
</dbReference>
<sequence>MDNQSEDSIMSTSSIEAEQEIMAVTITTQTTKTPVSPPYFTCKILDEVSKARFYSISFDASNKGNTKTCPFVIQYLSDVGVKRDLINFLEDSREAALDIFKNIIKAIDDHQLNIYKLTSIGPDNANANFGEYHSVFKLLKVVYRIFLKVLLQHINIRWLSLLPSIERLIETYEPLKLYFLNDQTKTKKLPAATDNTQLLTSFFNNPDGLCTLKFLENVLVDIQQVELNLQRTWTTAVDLYRIITNLMKKLEQRLNDKYFGTVIEYINFCLEPEKKFYETLSVLNSQSIYFFKWDKNVHNSQSTTNNNYEVLCAINDTEKDDLLNKDQDSKEHIQSDQLWAYLLNIRPNTTPNMKLIISYVFSIPCSNAYVESIFSHMNHLWSDYRNRMDIELVAAELKIRKNADIPSSNEKFVKKKCIIDK</sequence>
<dbReference type="PANTHER" id="PTHR37162:SF1">
    <property type="entry name" value="BED-TYPE DOMAIN-CONTAINING PROTEIN"/>
    <property type="match status" value="1"/>
</dbReference>
<name>A0A821PZD6_9BILA</name>